<sequence length="155" mass="17592">MLSSRLHCEAPTLTLLRPFKTFFRISDMLKTKSEMFKNQPKAIFELFARLVFTSRDRDHTQQYFQLRDLFANNPPYLSGTLATQGIGIAIDAAACELILPKYRNAKCYCRCRMVPDETAVGNWTLEALEIRATDWKKICEAAEAVGNESVLGYSG</sequence>
<dbReference type="EMBL" id="JAPDFR010000007">
    <property type="protein sequence ID" value="KAK0385325.1"/>
    <property type="molecule type" value="Genomic_DNA"/>
</dbReference>
<dbReference type="AlphaFoldDB" id="A0AA39L631"/>
<reference evidence="1" key="1">
    <citation type="submission" date="2022-10" db="EMBL/GenBank/DDBJ databases">
        <title>Determination and structural analysis of whole genome sequence of Sarocladium strictum F4-1.</title>
        <authorList>
            <person name="Hu L."/>
            <person name="Jiang Y."/>
        </authorList>
    </citation>
    <scope>NUCLEOTIDE SEQUENCE</scope>
    <source>
        <strain evidence="1">F4-1</strain>
    </source>
</reference>
<dbReference type="Proteomes" id="UP001175261">
    <property type="component" value="Unassembled WGS sequence"/>
</dbReference>
<protein>
    <submittedName>
        <fullName evidence="1">Uncharacterized protein</fullName>
    </submittedName>
</protein>
<comment type="caution">
    <text evidence="1">The sequence shown here is derived from an EMBL/GenBank/DDBJ whole genome shotgun (WGS) entry which is preliminary data.</text>
</comment>
<gene>
    <name evidence="1" type="ORF">NLU13_7801</name>
</gene>
<keyword evidence="2" id="KW-1185">Reference proteome</keyword>
<proteinExistence type="predicted"/>
<evidence type="ECO:0000313" key="1">
    <source>
        <dbReference type="EMBL" id="KAK0385325.1"/>
    </source>
</evidence>
<evidence type="ECO:0000313" key="2">
    <source>
        <dbReference type="Proteomes" id="UP001175261"/>
    </source>
</evidence>
<accession>A0AA39L631</accession>
<name>A0AA39L631_SARSR</name>
<organism evidence="1 2">
    <name type="scientific">Sarocladium strictum</name>
    <name type="common">Black bundle disease fungus</name>
    <name type="synonym">Acremonium strictum</name>
    <dbReference type="NCBI Taxonomy" id="5046"/>
    <lineage>
        <taxon>Eukaryota</taxon>
        <taxon>Fungi</taxon>
        <taxon>Dikarya</taxon>
        <taxon>Ascomycota</taxon>
        <taxon>Pezizomycotina</taxon>
        <taxon>Sordariomycetes</taxon>
        <taxon>Hypocreomycetidae</taxon>
        <taxon>Hypocreales</taxon>
        <taxon>Sarocladiaceae</taxon>
        <taxon>Sarocladium</taxon>
    </lineage>
</organism>